<evidence type="ECO:0000259" key="1">
    <source>
        <dbReference type="Pfam" id="PF18803"/>
    </source>
</evidence>
<dbReference type="InterPro" id="IPR041457">
    <property type="entry name" value="CxC2_KDZ-assoc"/>
</dbReference>
<reference evidence="2 3" key="1">
    <citation type="submission" date="2014-04" db="EMBL/GenBank/DDBJ databases">
        <authorList>
            <consortium name="DOE Joint Genome Institute"/>
            <person name="Kuo A."/>
            <person name="Kohler A."/>
            <person name="Jargeat P."/>
            <person name="Nagy L.G."/>
            <person name="Floudas D."/>
            <person name="Copeland A."/>
            <person name="Barry K.W."/>
            <person name="Cichocki N."/>
            <person name="Veneault-Fourrey C."/>
            <person name="LaButti K."/>
            <person name="Lindquist E.A."/>
            <person name="Lipzen A."/>
            <person name="Lundell T."/>
            <person name="Morin E."/>
            <person name="Murat C."/>
            <person name="Sun H."/>
            <person name="Tunlid A."/>
            <person name="Henrissat B."/>
            <person name="Grigoriev I.V."/>
            <person name="Hibbett D.S."/>
            <person name="Martin F."/>
            <person name="Nordberg H.P."/>
            <person name="Cantor M.N."/>
            <person name="Hua S.X."/>
        </authorList>
    </citation>
    <scope>NUCLEOTIDE SEQUENCE [LARGE SCALE GENOMIC DNA]</scope>
    <source>
        <strain evidence="2 3">Ve08.2h10</strain>
    </source>
</reference>
<dbReference type="Pfam" id="PF18758">
    <property type="entry name" value="KDZ"/>
    <property type="match status" value="1"/>
</dbReference>
<evidence type="ECO:0000313" key="3">
    <source>
        <dbReference type="Proteomes" id="UP000054538"/>
    </source>
</evidence>
<organism evidence="2 3">
    <name type="scientific">Paxillus rubicundulus Ve08.2h10</name>
    <dbReference type="NCBI Taxonomy" id="930991"/>
    <lineage>
        <taxon>Eukaryota</taxon>
        <taxon>Fungi</taxon>
        <taxon>Dikarya</taxon>
        <taxon>Basidiomycota</taxon>
        <taxon>Agaricomycotina</taxon>
        <taxon>Agaricomycetes</taxon>
        <taxon>Agaricomycetidae</taxon>
        <taxon>Boletales</taxon>
        <taxon>Paxilineae</taxon>
        <taxon>Paxillaceae</taxon>
        <taxon>Paxillus</taxon>
    </lineage>
</organism>
<dbReference type="InterPro" id="IPR040521">
    <property type="entry name" value="KDZ"/>
</dbReference>
<protein>
    <recommendedName>
        <fullName evidence="1">CxC2-like cysteine cluster KDZ transposase-associated domain-containing protein</fullName>
    </recommendedName>
</protein>
<dbReference type="STRING" id="930991.A0A0D0DC68"/>
<dbReference type="EMBL" id="KN826649">
    <property type="protein sequence ID" value="KIK78259.1"/>
    <property type="molecule type" value="Genomic_DNA"/>
</dbReference>
<dbReference type="OrthoDB" id="3235114at2759"/>
<dbReference type="AlphaFoldDB" id="A0A0D0DC68"/>
<proteinExistence type="predicted"/>
<evidence type="ECO:0000313" key="2">
    <source>
        <dbReference type="EMBL" id="KIK78259.1"/>
    </source>
</evidence>
<sequence>MGTFFERMTLRALGLHFQLGHLVRVSCCNPEQACDNDFVSIDTNGIHSVAVNFCDCETVQPHAIQLLRSHWYPATTTDPKLAATFCVLDHFQMYTFKLKGFTFEYYHALACLTNNTGVKTPKHSGCGHSPSGVHATKEGELAVLCLDCPHSGKNLLPNWREALLTDDTENFARYLYSLFLGIDGNFWMCWQDKSSEAADPSLSKGWAYFMEESKYKNMNYFFFQSMQHAGDVSVLIILYNIAYYWSKHLWQCMKELPVYIKFLVPKFHLLAHIGLCQTKYLFNFHKAPKHGWANINPVATSMREMGPGNRHDMLDDHFSNWNWKKVCALGTTLQQKLKEEEAIPKRDQHMLDLAEFEKAIPPANLNKWRHSVENWEADDSKPNPFEVKASTITAVSVWLELAQSNAADLKQGVDISLHPNMSPSNLIVIGIELEGLQYGTFEGKLGPHATDTQHGHLQQHTNALQCWIKQWAKVQILYMPLMSKLRVEVGDSTSSEDQQDVSTLQLCKALNQLCQQLWLKSHLVTFKKEWITGQCANTRPQGLIKAIQAKVDAATEQYHTAHVGLKFLAVPLAKLEWEEEFPVLRQEDIRCMMEGLESISKISKGRRLLSTPWIWKTSHGVQSKETRGEDSDKLHDVMCIEWCKARAHAGQWKEVELLQEEMRHTLAFLIWHADWWIGKAGQRPDVSISEAEGLLAYV</sequence>
<dbReference type="InParanoid" id="A0A0D0DC68"/>
<gene>
    <name evidence="2" type="ORF">PAXRUDRAFT_36671</name>
</gene>
<accession>A0A0D0DC68</accession>
<dbReference type="Pfam" id="PF18803">
    <property type="entry name" value="CxC2"/>
    <property type="match status" value="1"/>
</dbReference>
<keyword evidence="3" id="KW-1185">Reference proteome</keyword>
<reference evidence="3" key="2">
    <citation type="submission" date="2015-01" db="EMBL/GenBank/DDBJ databases">
        <title>Evolutionary Origins and Diversification of the Mycorrhizal Mutualists.</title>
        <authorList>
            <consortium name="DOE Joint Genome Institute"/>
            <consortium name="Mycorrhizal Genomics Consortium"/>
            <person name="Kohler A."/>
            <person name="Kuo A."/>
            <person name="Nagy L.G."/>
            <person name="Floudas D."/>
            <person name="Copeland A."/>
            <person name="Barry K.W."/>
            <person name="Cichocki N."/>
            <person name="Veneault-Fourrey C."/>
            <person name="LaButti K."/>
            <person name="Lindquist E.A."/>
            <person name="Lipzen A."/>
            <person name="Lundell T."/>
            <person name="Morin E."/>
            <person name="Murat C."/>
            <person name="Riley R."/>
            <person name="Ohm R."/>
            <person name="Sun H."/>
            <person name="Tunlid A."/>
            <person name="Henrissat B."/>
            <person name="Grigoriev I.V."/>
            <person name="Hibbett D.S."/>
            <person name="Martin F."/>
        </authorList>
    </citation>
    <scope>NUCLEOTIDE SEQUENCE [LARGE SCALE GENOMIC DNA]</scope>
    <source>
        <strain evidence="3">Ve08.2h10</strain>
    </source>
</reference>
<dbReference type="HOGENOM" id="CLU_003703_13_3_1"/>
<dbReference type="Proteomes" id="UP000054538">
    <property type="component" value="Unassembled WGS sequence"/>
</dbReference>
<name>A0A0D0DC68_9AGAM</name>
<feature type="domain" description="CxC2-like cysteine cluster KDZ transposase-associated" evidence="1">
    <location>
        <begin position="10"/>
        <end position="117"/>
    </location>
</feature>